<dbReference type="GeneID" id="5492070"/>
<proteinExistence type="predicted"/>
<sequence length="90" mass="10351">MSCHHDGETELVSTRDIMTWRITMFPQSRIPDLENTIFRRQSNLEKIQLSCALETTGIVQRFLTSQILQSPNDRSIAIEIYLTPAGKIED</sequence>
<evidence type="ECO:0000313" key="1">
    <source>
        <dbReference type="EMBL" id="EDO01460.1"/>
    </source>
</evidence>
<dbReference type="RefSeq" id="XP_001595845.1">
    <property type="nucleotide sequence ID" value="XM_001595795.1"/>
</dbReference>
<dbReference type="EMBL" id="CH476624">
    <property type="protein sequence ID" value="EDO01460.1"/>
    <property type="molecule type" value="Genomic_DNA"/>
</dbReference>
<reference evidence="2" key="1">
    <citation type="journal article" date="2011" name="PLoS Genet.">
        <title>Genomic analysis of the necrotrophic fungal pathogens Sclerotinia sclerotiorum and Botrytis cinerea.</title>
        <authorList>
            <person name="Amselem J."/>
            <person name="Cuomo C.A."/>
            <person name="van Kan J.A."/>
            <person name="Viaud M."/>
            <person name="Benito E.P."/>
            <person name="Couloux A."/>
            <person name="Coutinho P.M."/>
            <person name="de Vries R.P."/>
            <person name="Dyer P.S."/>
            <person name="Fillinger S."/>
            <person name="Fournier E."/>
            <person name="Gout L."/>
            <person name="Hahn M."/>
            <person name="Kohn L."/>
            <person name="Lapalu N."/>
            <person name="Plummer K.M."/>
            <person name="Pradier J.M."/>
            <person name="Quevillon E."/>
            <person name="Sharon A."/>
            <person name="Simon A."/>
            <person name="ten Have A."/>
            <person name="Tudzynski B."/>
            <person name="Tudzynski P."/>
            <person name="Wincker P."/>
            <person name="Andrew M."/>
            <person name="Anthouard V."/>
            <person name="Beever R.E."/>
            <person name="Beffa R."/>
            <person name="Benoit I."/>
            <person name="Bouzid O."/>
            <person name="Brault B."/>
            <person name="Chen Z."/>
            <person name="Choquer M."/>
            <person name="Collemare J."/>
            <person name="Cotton P."/>
            <person name="Danchin E.G."/>
            <person name="Da Silva C."/>
            <person name="Gautier A."/>
            <person name="Giraud C."/>
            <person name="Giraud T."/>
            <person name="Gonzalez C."/>
            <person name="Grossetete S."/>
            <person name="Guldener U."/>
            <person name="Henrissat B."/>
            <person name="Howlett B.J."/>
            <person name="Kodira C."/>
            <person name="Kretschmer M."/>
            <person name="Lappartient A."/>
            <person name="Leroch M."/>
            <person name="Levis C."/>
            <person name="Mauceli E."/>
            <person name="Neuveglise C."/>
            <person name="Oeser B."/>
            <person name="Pearson M."/>
            <person name="Poulain J."/>
            <person name="Poussereau N."/>
            <person name="Quesneville H."/>
            <person name="Rascle C."/>
            <person name="Schumacher J."/>
            <person name="Segurens B."/>
            <person name="Sexton A."/>
            <person name="Silva E."/>
            <person name="Sirven C."/>
            <person name="Soanes D.M."/>
            <person name="Talbot N.J."/>
            <person name="Templeton M."/>
            <person name="Yandava C."/>
            <person name="Yarden O."/>
            <person name="Zeng Q."/>
            <person name="Rollins J.A."/>
            <person name="Lebrun M.H."/>
            <person name="Dickman M."/>
        </authorList>
    </citation>
    <scope>NUCLEOTIDE SEQUENCE [LARGE SCALE GENOMIC DNA]</scope>
    <source>
        <strain evidence="2">ATCC 18683 / 1980 / Ss-1</strain>
    </source>
</reference>
<protein>
    <submittedName>
        <fullName evidence="1">Uncharacterized protein</fullName>
    </submittedName>
</protein>
<accession>A7EF44</accession>
<dbReference type="AlphaFoldDB" id="A7EF44"/>
<dbReference type="HOGENOM" id="CLU_2442200_0_0_1"/>
<dbReference type="Proteomes" id="UP000001312">
    <property type="component" value="Unassembled WGS sequence"/>
</dbReference>
<keyword evidence="2" id="KW-1185">Reference proteome</keyword>
<name>A7EF44_SCLS1</name>
<dbReference type="KEGG" id="ssl:SS1G_03935"/>
<evidence type="ECO:0000313" key="2">
    <source>
        <dbReference type="Proteomes" id="UP000001312"/>
    </source>
</evidence>
<gene>
    <name evidence="1" type="ORF">SS1G_03935</name>
</gene>
<dbReference type="InParanoid" id="A7EF44"/>
<organism evidence="1 2">
    <name type="scientific">Sclerotinia sclerotiorum (strain ATCC 18683 / 1980 / Ss-1)</name>
    <name type="common">White mold</name>
    <name type="synonym">Whetzelinia sclerotiorum</name>
    <dbReference type="NCBI Taxonomy" id="665079"/>
    <lineage>
        <taxon>Eukaryota</taxon>
        <taxon>Fungi</taxon>
        <taxon>Dikarya</taxon>
        <taxon>Ascomycota</taxon>
        <taxon>Pezizomycotina</taxon>
        <taxon>Leotiomycetes</taxon>
        <taxon>Helotiales</taxon>
        <taxon>Sclerotiniaceae</taxon>
        <taxon>Sclerotinia</taxon>
    </lineage>
</organism>